<keyword evidence="1" id="KW-1133">Transmembrane helix</keyword>
<feature type="transmembrane region" description="Helical" evidence="1">
    <location>
        <begin position="535"/>
        <end position="558"/>
    </location>
</feature>
<dbReference type="Gene3D" id="1.25.40.20">
    <property type="entry name" value="Ankyrin repeat-containing domain"/>
    <property type="match status" value="2"/>
</dbReference>
<name>A0A0J8B539_BETVV</name>
<dbReference type="GO" id="GO:0016020">
    <property type="term" value="C:membrane"/>
    <property type="evidence" value="ECO:0007669"/>
    <property type="project" value="TreeGrafter"/>
</dbReference>
<gene>
    <name evidence="3" type="ORF">BVRB_002360</name>
</gene>
<dbReference type="OMA" id="CKETELG"/>
<evidence type="ECO:0000313" key="3">
    <source>
        <dbReference type="EMBL" id="KMS96076.1"/>
    </source>
</evidence>
<proteinExistence type="predicted"/>
<keyword evidence="1" id="KW-0472">Membrane</keyword>
<dbReference type="AlphaFoldDB" id="A0A0J8B539"/>
<evidence type="ECO:0000259" key="2">
    <source>
        <dbReference type="Pfam" id="PF13962"/>
    </source>
</evidence>
<dbReference type="KEGG" id="bvg:104883632"/>
<dbReference type="PANTHER" id="PTHR24177">
    <property type="entry name" value="CASKIN"/>
    <property type="match status" value="1"/>
</dbReference>
<evidence type="ECO:0000256" key="1">
    <source>
        <dbReference type="SAM" id="Phobius"/>
    </source>
</evidence>
<protein>
    <recommendedName>
        <fullName evidence="2">PGG domain-containing protein</fullName>
    </recommendedName>
</protein>
<dbReference type="Gramene" id="KMS96076">
    <property type="protein sequence ID" value="KMS96076"/>
    <property type="gene ID" value="BVRB_002360"/>
</dbReference>
<feature type="domain" description="PGG" evidence="2">
    <location>
        <begin position="490"/>
        <end position="602"/>
    </location>
</feature>
<dbReference type="InterPro" id="IPR026961">
    <property type="entry name" value="PGG_dom"/>
</dbReference>
<dbReference type="Pfam" id="PF12796">
    <property type="entry name" value="Ank_2"/>
    <property type="match status" value="1"/>
</dbReference>
<dbReference type="PANTHER" id="PTHR24177:SF314">
    <property type="entry name" value="PROTEIN ACCELERATED CELL DEATH 6-LIKE ISOFORM X1"/>
    <property type="match status" value="1"/>
</dbReference>
<dbReference type="eggNOG" id="KOG0504">
    <property type="taxonomic scope" value="Eukaryota"/>
</dbReference>
<sequence>MANYQTTDVNDDFTLRTKLNRALSHTKNEDIETRRKKNEDVKKLCKETELGPLFVCNIQNNTVLHLACYFKNFELANDLLDSMPESSLDLLLVKRNAWGSTVLHDASTSKHELGVVFLKKLFHRVPTLLAQRTNMGETALFQAIRYGKRNVYKLLIEEVRKLCNIYTGHDYLHYLRREDHTNVLHLAILTRRFDMALDIADKYPDLCDQPTYLKTTALQMLAGSPTAFRSGVTFGCLVDFGYNIVPTSEQGTHGEVGIIKKCMGFMLNRSCCKFPMIEKVREMKKGHEDALELAKILIRRDKSWEHTQLPRAAVTPATNIQNNVNNEIASQTIVISDDHRWGETPLLLAARSGCIEVVREILEMYPEAVDHLNENQENVLHVAIMNRNIDIFDLIRETRPSTSRGLLRAINKQDNSILHLVGCKPANLGEFSDYREMKSPAVQLSEELTLLEKLENICPEFLKNHRNRDNLTARELFAKANNDLHDRAKTWLKSTAENCTVVIILMTTVAFAAAYTVPGGPDDRTGLPILLGQPLFIVFTITDVLSLGFGLTAVVVFLTILTSPYRMKDFQRSLPQKLLLGFTLLFLSVSMMMVAFAATIVLTINARQRWTKITLYIVAIFPVLIFMLSYIPFYKELIGALSYWLKKIHSSLPRISCRAPKHTDPTLSKSV</sequence>
<dbReference type="InterPro" id="IPR036770">
    <property type="entry name" value="Ankyrin_rpt-contain_sf"/>
</dbReference>
<keyword evidence="1" id="KW-0812">Transmembrane</keyword>
<dbReference type="InterPro" id="IPR002110">
    <property type="entry name" value="Ankyrin_rpt"/>
</dbReference>
<feature type="transmembrane region" description="Helical" evidence="1">
    <location>
        <begin position="613"/>
        <end position="633"/>
    </location>
</feature>
<dbReference type="Proteomes" id="UP000035740">
    <property type="component" value="Unassembled WGS sequence"/>
</dbReference>
<accession>A0A0J8B539</accession>
<keyword evidence="4" id="KW-1185">Reference proteome</keyword>
<feature type="transmembrane region" description="Helical" evidence="1">
    <location>
        <begin position="495"/>
        <end position="515"/>
    </location>
</feature>
<evidence type="ECO:0000313" key="4">
    <source>
        <dbReference type="Proteomes" id="UP000035740"/>
    </source>
</evidence>
<dbReference type="SUPFAM" id="SSF48403">
    <property type="entry name" value="Ankyrin repeat"/>
    <property type="match status" value="1"/>
</dbReference>
<reference evidence="3 4" key="1">
    <citation type="journal article" date="2014" name="Nature">
        <title>The genome of the recently domesticated crop plant sugar beet (Beta vulgaris).</title>
        <authorList>
            <person name="Dohm J.C."/>
            <person name="Minoche A.E."/>
            <person name="Holtgrawe D."/>
            <person name="Capella-Gutierrez S."/>
            <person name="Zakrzewski F."/>
            <person name="Tafer H."/>
            <person name="Rupp O."/>
            <person name="Sorensen T.R."/>
            <person name="Stracke R."/>
            <person name="Reinhardt R."/>
            <person name="Goesmann A."/>
            <person name="Kraft T."/>
            <person name="Schulz B."/>
            <person name="Stadler P.F."/>
            <person name="Schmidt T."/>
            <person name="Gabaldon T."/>
            <person name="Lehrach H."/>
            <person name="Weisshaar B."/>
            <person name="Himmelbauer H."/>
        </authorList>
    </citation>
    <scope>NUCLEOTIDE SEQUENCE [LARGE SCALE GENOMIC DNA]</scope>
    <source>
        <tissue evidence="3">Taproot</tissue>
    </source>
</reference>
<dbReference type="EMBL" id="KQ090412">
    <property type="protein sequence ID" value="KMS96076.1"/>
    <property type="molecule type" value="Genomic_DNA"/>
</dbReference>
<dbReference type="OrthoDB" id="1923662at2759"/>
<organism evidence="3 4">
    <name type="scientific">Beta vulgaris subsp. vulgaris</name>
    <name type="common">Beet</name>
    <dbReference type="NCBI Taxonomy" id="3555"/>
    <lineage>
        <taxon>Eukaryota</taxon>
        <taxon>Viridiplantae</taxon>
        <taxon>Streptophyta</taxon>
        <taxon>Embryophyta</taxon>
        <taxon>Tracheophyta</taxon>
        <taxon>Spermatophyta</taxon>
        <taxon>Magnoliopsida</taxon>
        <taxon>eudicotyledons</taxon>
        <taxon>Gunneridae</taxon>
        <taxon>Pentapetalae</taxon>
        <taxon>Caryophyllales</taxon>
        <taxon>Chenopodiaceae</taxon>
        <taxon>Betoideae</taxon>
        <taxon>Beta</taxon>
    </lineage>
</organism>
<dbReference type="SMART" id="SM00248">
    <property type="entry name" value="ANK"/>
    <property type="match status" value="5"/>
</dbReference>
<feature type="transmembrane region" description="Helical" evidence="1">
    <location>
        <begin position="578"/>
        <end position="601"/>
    </location>
</feature>
<dbReference type="Pfam" id="PF13962">
    <property type="entry name" value="PGG"/>
    <property type="match status" value="1"/>
</dbReference>